<comment type="caution">
    <text evidence="10">The sequence shown here is derived from an EMBL/GenBank/DDBJ whole genome shotgun (WGS) entry which is preliminary data.</text>
</comment>
<name>A0A1Q5PL54_9ACTO</name>
<dbReference type="PANTHER" id="PTHR30266:SF2">
    <property type="entry name" value="LARGE-CONDUCTANCE MECHANOSENSITIVE CHANNEL"/>
    <property type="match status" value="1"/>
</dbReference>
<dbReference type="PANTHER" id="PTHR30266">
    <property type="entry name" value="MECHANOSENSITIVE CHANNEL MSCL"/>
    <property type="match status" value="1"/>
</dbReference>
<dbReference type="RefSeq" id="WP_075361933.1">
    <property type="nucleotide sequence ID" value="NZ_MPDM01000007.1"/>
</dbReference>
<keyword evidence="4 9" id="KW-0812">Transmembrane</keyword>
<feature type="transmembrane region" description="Helical" evidence="9">
    <location>
        <begin position="12"/>
        <end position="31"/>
    </location>
</feature>
<evidence type="ECO:0000256" key="5">
    <source>
        <dbReference type="ARBA" id="ARBA00022989"/>
    </source>
</evidence>
<gene>
    <name evidence="9" type="primary">mscL</name>
    <name evidence="10" type="ORF">BM477_06760</name>
</gene>
<dbReference type="NCBIfam" id="TIGR00220">
    <property type="entry name" value="mscL"/>
    <property type="match status" value="1"/>
</dbReference>
<dbReference type="OrthoDB" id="9810350at2"/>
<organism evidence="10 11">
    <name type="scientific">Boudabousia marimammalium</name>
    <dbReference type="NCBI Taxonomy" id="156892"/>
    <lineage>
        <taxon>Bacteria</taxon>
        <taxon>Bacillati</taxon>
        <taxon>Actinomycetota</taxon>
        <taxon>Actinomycetes</taxon>
        <taxon>Actinomycetales</taxon>
        <taxon>Actinomycetaceae</taxon>
        <taxon>Boudabousia</taxon>
    </lineage>
</organism>
<evidence type="ECO:0000256" key="3">
    <source>
        <dbReference type="ARBA" id="ARBA00022475"/>
    </source>
</evidence>
<keyword evidence="5 9" id="KW-1133">Transmembrane helix</keyword>
<keyword evidence="11" id="KW-1185">Reference proteome</keyword>
<evidence type="ECO:0000256" key="9">
    <source>
        <dbReference type="HAMAP-Rule" id="MF_00115"/>
    </source>
</evidence>
<evidence type="ECO:0000256" key="4">
    <source>
        <dbReference type="ARBA" id="ARBA00022692"/>
    </source>
</evidence>
<evidence type="ECO:0000256" key="8">
    <source>
        <dbReference type="ARBA" id="ARBA00023303"/>
    </source>
</evidence>
<dbReference type="EMBL" id="MPDM01000007">
    <property type="protein sequence ID" value="OKL47362.1"/>
    <property type="molecule type" value="Genomic_DNA"/>
</dbReference>
<dbReference type="HAMAP" id="MF_00115">
    <property type="entry name" value="MscL"/>
    <property type="match status" value="1"/>
</dbReference>
<feature type="transmembrane region" description="Helical" evidence="9">
    <location>
        <begin position="69"/>
        <end position="88"/>
    </location>
</feature>
<sequence length="129" mass="13798">MLKGFKEFVMRGNIVELAVAVIIAGAFAPIVKAVTDFILNLIGAIFGAPSFDAVGQFTVNGAVIQPGTILTAIANFLLVAAAVYFMVVMPMQKAEARRAKAEPAAEAEEVVPSEEVLLLREIRDSLQKH</sequence>
<evidence type="ECO:0000256" key="6">
    <source>
        <dbReference type="ARBA" id="ARBA00023065"/>
    </source>
</evidence>
<keyword evidence="6 9" id="KW-0406">Ion transport</keyword>
<dbReference type="Gene3D" id="1.10.1200.120">
    <property type="entry name" value="Large-conductance mechanosensitive channel, MscL, domain 1"/>
    <property type="match status" value="1"/>
</dbReference>
<comment type="subunit">
    <text evidence="9">Homopentamer.</text>
</comment>
<dbReference type="GO" id="GO:0005886">
    <property type="term" value="C:plasma membrane"/>
    <property type="evidence" value="ECO:0007669"/>
    <property type="project" value="UniProtKB-SubCell"/>
</dbReference>
<comment type="function">
    <text evidence="9">Channel that opens in response to stretch forces in the membrane lipid bilayer. May participate in the regulation of osmotic pressure changes within the cell.</text>
</comment>
<dbReference type="InterPro" id="IPR036019">
    <property type="entry name" value="MscL_channel"/>
</dbReference>
<keyword evidence="8 9" id="KW-0407">Ion channel</keyword>
<dbReference type="InterPro" id="IPR001185">
    <property type="entry name" value="MS_channel"/>
</dbReference>
<keyword evidence="3 9" id="KW-1003">Cell membrane</keyword>
<dbReference type="PRINTS" id="PR01264">
    <property type="entry name" value="MECHCHANNEL"/>
</dbReference>
<evidence type="ECO:0000256" key="1">
    <source>
        <dbReference type="ARBA" id="ARBA00004141"/>
    </source>
</evidence>
<dbReference type="Proteomes" id="UP000186465">
    <property type="component" value="Unassembled WGS sequence"/>
</dbReference>
<dbReference type="GO" id="GO:0008381">
    <property type="term" value="F:mechanosensitive monoatomic ion channel activity"/>
    <property type="evidence" value="ECO:0007669"/>
    <property type="project" value="UniProtKB-UniRule"/>
</dbReference>
<evidence type="ECO:0000313" key="10">
    <source>
        <dbReference type="EMBL" id="OKL47362.1"/>
    </source>
</evidence>
<dbReference type="InterPro" id="IPR037673">
    <property type="entry name" value="MSC/AndL"/>
</dbReference>
<evidence type="ECO:0000256" key="7">
    <source>
        <dbReference type="ARBA" id="ARBA00023136"/>
    </source>
</evidence>
<proteinExistence type="inferred from homology"/>
<comment type="similarity">
    <text evidence="9">Belongs to the MscL family.</text>
</comment>
<accession>A0A1Q5PL54</accession>
<evidence type="ECO:0000256" key="2">
    <source>
        <dbReference type="ARBA" id="ARBA00022448"/>
    </source>
</evidence>
<dbReference type="SUPFAM" id="SSF81330">
    <property type="entry name" value="Gated mechanosensitive channel"/>
    <property type="match status" value="1"/>
</dbReference>
<dbReference type="STRING" id="156892.BM477_06760"/>
<protein>
    <recommendedName>
        <fullName evidence="9">Large-conductance mechanosensitive channel</fullName>
    </recommendedName>
</protein>
<keyword evidence="2 9" id="KW-0813">Transport</keyword>
<dbReference type="Pfam" id="PF01741">
    <property type="entry name" value="MscL"/>
    <property type="match status" value="1"/>
</dbReference>
<keyword evidence="7 9" id="KW-0472">Membrane</keyword>
<comment type="subcellular location">
    <subcellularLocation>
        <location evidence="9">Cell membrane</location>
        <topology evidence="9">Multi-pass membrane protein</topology>
    </subcellularLocation>
    <subcellularLocation>
        <location evidence="1">Membrane</location>
        <topology evidence="1">Multi-pass membrane protein</topology>
    </subcellularLocation>
</comment>
<reference evidence="11" key="1">
    <citation type="submission" date="2016-11" db="EMBL/GenBank/DDBJ databases">
        <title>Actinomyces gypaetusis sp. nov. isolated from Gypaetus barbatus in Qinghai Tibet Plateau China.</title>
        <authorList>
            <person name="Meng X."/>
        </authorList>
    </citation>
    <scope>NUCLEOTIDE SEQUENCE [LARGE SCALE GENOMIC DNA]</scope>
    <source>
        <strain evidence="11">DSM 15383</strain>
    </source>
</reference>
<dbReference type="AlphaFoldDB" id="A0A1Q5PL54"/>
<evidence type="ECO:0000313" key="11">
    <source>
        <dbReference type="Proteomes" id="UP000186465"/>
    </source>
</evidence>